<accession>A0A165DYR7</accession>
<dbReference type="GO" id="GO:0031956">
    <property type="term" value="F:medium-chain fatty acid-CoA ligase activity"/>
    <property type="evidence" value="ECO:0007669"/>
    <property type="project" value="TreeGrafter"/>
</dbReference>
<sequence length="543" mass="60391">MLSYQTHLTILERTARRCPDNVAFRVPEVDESSSDIRHWQSITYKQFLQDVERSARYWLWKLTADDISAGSVIGLWLGGTTYVDVLHIYGIARAGFIPQLISLRLPNAEVILELLNLSKGKAIVHDASFTSPLRRCPLPVYAAVDVREASPVAIDLPPVVEGSDADDIIMLFHTSGSTSGRPKLVPCTYAWWSTTIMKAGQIMRPKTRSTSRQDTAVCMGSLCHMGQSFMLAGALEHGSCTVLYTKQAYSSDELLDMMHRCGLTRMNIFPTFLSVHLKNSRRDPRLLAGLQALDEILVTGLPMSPEDQQWVRSNGINVLDCYASTEVAVMMLSTGQAINGRLPPLQPIEGASYAMVATAPQPPQSDSGYYNLHARLLELVVLAHSPDCPHPSLRDIDGNYHTGDLFFEQSPGKYVYYGRDDDWIKTEVSLRCNTKAIEENVYTTCGDLVSNCVVVGTGRPSPALIVESLTADVDAQKLKAMIYRRIRAFHARRYLHERIASADAILVAPANTLPRTATKGNIRRRAAEEDFKAELDRIYSLTR</sequence>
<dbReference type="InterPro" id="IPR042099">
    <property type="entry name" value="ANL_N_sf"/>
</dbReference>
<comment type="similarity">
    <text evidence="1">Belongs to the ATP-dependent AMP-binding enzyme family.</text>
</comment>
<dbReference type="AlphaFoldDB" id="A0A165DYR7"/>
<dbReference type="GeneID" id="63821546"/>
<dbReference type="PANTHER" id="PTHR43201:SF8">
    <property type="entry name" value="ACYL-COA SYNTHETASE FAMILY MEMBER 3"/>
    <property type="match status" value="1"/>
</dbReference>
<dbReference type="SUPFAM" id="SSF56801">
    <property type="entry name" value="Acetyl-CoA synthetase-like"/>
    <property type="match status" value="1"/>
</dbReference>
<dbReference type="InterPro" id="IPR000873">
    <property type="entry name" value="AMP-dep_synth/lig_dom"/>
</dbReference>
<dbReference type="Proteomes" id="UP000076871">
    <property type="component" value="Unassembled WGS sequence"/>
</dbReference>
<evidence type="ECO:0000313" key="3">
    <source>
        <dbReference type="EMBL" id="KZT05903.1"/>
    </source>
</evidence>
<feature type="domain" description="AMP-dependent synthetase/ligase" evidence="2">
    <location>
        <begin position="11"/>
        <end position="334"/>
    </location>
</feature>
<organism evidence="3 4">
    <name type="scientific">Laetiporus sulphureus 93-53</name>
    <dbReference type="NCBI Taxonomy" id="1314785"/>
    <lineage>
        <taxon>Eukaryota</taxon>
        <taxon>Fungi</taxon>
        <taxon>Dikarya</taxon>
        <taxon>Basidiomycota</taxon>
        <taxon>Agaricomycotina</taxon>
        <taxon>Agaricomycetes</taxon>
        <taxon>Polyporales</taxon>
        <taxon>Laetiporus</taxon>
    </lineage>
</organism>
<dbReference type="RefSeq" id="XP_040763643.1">
    <property type="nucleotide sequence ID" value="XM_040904516.1"/>
</dbReference>
<dbReference type="OrthoDB" id="429813at2759"/>
<evidence type="ECO:0000313" key="4">
    <source>
        <dbReference type="Proteomes" id="UP000076871"/>
    </source>
</evidence>
<dbReference type="Gene3D" id="3.40.50.12780">
    <property type="entry name" value="N-terminal domain of ligase-like"/>
    <property type="match status" value="1"/>
</dbReference>
<dbReference type="PANTHER" id="PTHR43201">
    <property type="entry name" value="ACYL-COA SYNTHETASE"/>
    <property type="match status" value="1"/>
</dbReference>
<evidence type="ECO:0000259" key="2">
    <source>
        <dbReference type="Pfam" id="PF00501"/>
    </source>
</evidence>
<dbReference type="STRING" id="1314785.A0A165DYR7"/>
<keyword evidence="4" id="KW-1185">Reference proteome</keyword>
<gene>
    <name evidence="3" type="ORF">LAESUDRAFT_654835</name>
</gene>
<dbReference type="Pfam" id="PF23562">
    <property type="entry name" value="AMP-binding_C_3"/>
    <property type="match status" value="1"/>
</dbReference>
<reference evidence="3 4" key="1">
    <citation type="journal article" date="2016" name="Mol. Biol. Evol.">
        <title>Comparative Genomics of Early-Diverging Mushroom-Forming Fungi Provides Insights into the Origins of Lignocellulose Decay Capabilities.</title>
        <authorList>
            <person name="Nagy L.G."/>
            <person name="Riley R."/>
            <person name="Tritt A."/>
            <person name="Adam C."/>
            <person name="Daum C."/>
            <person name="Floudas D."/>
            <person name="Sun H."/>
            <person name="Yadav J.S."/>
            <person name="Pangilinan J."/>
            <person name="Larsson K.H."/>
            <person name="Matsuura K."/>
            <person name="Barry K."/>
            <person name="Labutti K."/>
            <person name="Kuo R."/>
            <person name="Ohm R.A."/>
            <person name="Bhattacharya S.S."/>
            <person name="Shirouzu T."/>
            <person name="Yoshinaga Y."/>
            <person name="Martin F.M."/>
            <person name="Grigoriev I.V."/>
            <person name="Hibbett D.S."/>
        </authorList>
    </citation>
    <scope>NUCLEOTIDE SEQUENCE [LARGE SCALE GENOMIC DNA]</scope>
    <source>
        <strain evidence="3 4">93-53</strain>
    </source>
</reference>
<name>A0A165DYR7_9APHY</name>
<evidence type="ECO:0000256" key="1">
    <source>
        <dbReference type="ARBA" id="ARBA00006432"/>
    </source>
</evidence>
<proteinExistence type="inferred from homology"/>
<protein>
    <submittedName>
        <fullName evidence="3">Acetyl-CoA synthetase-like protein</fullName>
    </submittedName>
</protein>
<dbReference type="Pfam" id="PF00501">
    <property type="entry name" value="AMP-binding"/>
    <property type="match status" value="1"/>
</dbReference>
<dbReference type="InParanoid" id="A0A165DYR7"/>
<dbReference type="GO" id="GO:0006631">
    <property type="term" value="P:fatty acid metabolic process"/>
    <property type="evidence" value="ECO:0007669"/>
    <property type="project" value="TreeGrafter"/>
</dbReference>
<dbReference type="EMBL" id="KV427627">
    <property type="protein sequence ID" value="KZT05903.1"/>
    <property type="molecule type" value="Genomic_DNA"/>
</dbReference>